<dbReference type="STRING" id="561176.SAMN04488561_6222"/>
<dbReference type="EMBL" id="FNUC01000004">
    <property type="protein sequence ID" value="SEF18101.1"/>
    <property type="molecule type" value="Genomic_DNA"/>
</dbReference>
<dbReference type="Proteomes" id="UP000181980">
    <property type="component" value="Unassembled WGS sequence"/>
</dbReference>
<evidence type="ECO:0000313" key="1">
    <source>
        <dbReference type="EMBL" id="SEF18101.1"/>
    </source>
</evidence>
<accession>A0A1H5PY24</accession>
<dbReference type="OrthoDB" id="1030389at2"/>
<evidence type="ECO:0000313" key="2">
    <source>
        <dbReference type="Proteomes" id="UP000181980"/>
    </source>
</evidence>
<proteinExistence type="predicted"/>
<sequence length="110" mass="12179">MRNFQMTVVERREPFEHEVQTHPFEAAWASEAIFFVRVEAIPDGTRLDAAVQMSADGIRWVDEGTTFPTMSAAGDYAVKVSHFGGWLRLAGRLQGADPAATLTVQLALKE</sequence>
<dbReference type="RefSeq" id="WP_069112252.1">
    <property type="nucleotide sequence ID" value="NZ_FNUC01000004.1"/>
</dbReference>
<dbReference type="AlphaFoldDB" id="A0A1H5PY24"/>
<keyword evidence="2" id="KW-1185">Reference proteome</keyword>
<name>A0A1H5PY24_9ACTN</name>
<organism evidence="1 2">
    <name type="scientific">Jiangella alba</name>
    <dbReference type="NCBI Taxonomy" id="561176"/>
    <lineage>
        <taxon>Bacteria</taxon>
        <taxon>Bacillati</taxon>
        <taxon>Actinomycetota</taxon>
        <taxon>Actinomycetes</taxon>
        <taxon>Jiangellales</taxon>
        <taxon>Jiangellaceae</taxon>
        <taxon>Jiangella</taxon>
    </lineage>
</organism>
<reference evidence="2" key="1">
    <citation type="submission" date="2016-10" db="EMBL/GenBank/DDBJ databases">
        <authorList>
            <person name="Varghese N."/>
            <person name="Submissions S."/>
        </authorList>
    </citation>
    <scope>NUCLEOTIDE SEQUENCE [LARGE SCALE GENOMIC DNA]</scope>
    <source>
        <strain evidence="2">DSM 45237</strain>
    </source>
</reference>
<gene>
    <name evidence="1" type="ORF">SAMN04488561_6222</name>
</gene>
<protein>
    <submittedName>
        <fullName evidence="1">Uncharacterized protein</fullName>
    </submittedName>
</protein>